<dbReference type="AlphaFoldDB" id="A0A172YF75"/>
<evidence type="ECO:0000256" key="3">
    <source>
        <dbReference type="ARBA" id="ARBA00009014"/>
    </source>
</evidence>
<dbReference type="Gene3D" id="3.40.50.620">
    <property type="entry name" value="HUPs"/>
    <property type="match status" value="1"/>
</dbReference>
<reference evidence="13 14" key="1">
    <citation type="submission" date="2016-04" db="EMBL/GenBank/DDBJ databases">
        <title>Complete Genome Sequence of Halotalea alkalilenta IHB B 13600.</title>
        <authorList>
            <person name="Swarnkar M.K."/>
            <person name="Sharma A."/>
            <person name="Kaushal K."/>
            <person name="Soni R."/>
            <person name="Rana S."/>
            <person name="Singh A.K."/>
            <person name="Gulati A."/>
        </authorList>
    </citation>
    <scope>NUCLEOTIDE SEQUENCE [LARGE SCALE GENOMIC DNA]</scope>
    <source>
        <strain evidence="13 14">IHB B 13600</strain>
    </source>
</reference>
<dbReference type="NCBIfam" id="TIGR00125">
    <property type="entry name" value="cyt_tran_rel"/>
    <property type="match status" value="1"/>
</dbReference>
<protein>
    <recommendedName>
        <fullName evidence="11">Probable nicotinate-nucleotide adenylyltransferase</fullName>
        <ecNumber evidence="11">2.7.7.18</ecNumber>
    </recommendedName>
    <alternativeName>
        <fullName evidence="11">Deamido-NAD(+) diphosphorylase</fullName>
    </alternativeName>
    <alternativeName>
        <fullName evidence="11">Deamido-NAD(+) pyrophosphorylase</fullName>
    </alternativeName>
    <alternativeName>
        <fullName evidence="11">Nicotinate mononucleotide adenylyltransferase</fullName>
        <shortName evidence="11">NaMN adenylyltransferase</shortName>
    </alternativeName>
</protein>
<evidence type="ECO:0000256" key="8">
    <source>
        <dbReference type="ARBA" id="ARBA00022840"/>
    </source>
</evidence>
<dbReference type="PANTHER" id="PTHR39321:SF3">
    <property type="entry name" value="PHOSPHOPANTETHEINE ADENYLYLTRANSFERASE"/>
    <property type="match status" value="1"/>
</dbReference>
<dbReference type="InterPro" id="IPR014729">
    <property type="entry name" value="Rossmann-like_a/b/a_fold"/>
</dbReference>
<evidence type="ECO:0000259" key="12">
    <source>
        <dbReference type="Pfam" id="PF01467"/>
    </source>
</evidence>
<evidence type="ECO:0000256" key="10">
    <source>
        <dbReference type="ARBA" id="ARBA00048721"/>
    </source>
</evidence>
<evidence type="ECO:0000256" key="7">
    <source>
        <dbReference type="ARBA" id="ARBA00022741"/>
    </source>
</evidence>
<feature type="domain" description="Cytidyltransferase-like" evidence="12">
    <location>
        <begin position="1"/>
        <end position="181"/>
    </location>
</feature>
<dbReference type="HAMAP" id="MF_00244">
    <property type="entry name" value="NaMN_adenylyltr"/>
    <property type="match status" value="1"/>
</dbReference>
<dbReference type="KEGG" id="haa:A5892_10695"/>
<dbReference type="UniPathway" id="UPA00253">
    <property type="reaction ID" value="UER00332"/>
</dbReference>
<dbReference type="InterPro" id="IPR005248">
    <property type="entry name" value="NadD/NMNAT"/>
</dbReference>
<dbReference type="SUPFAM" id="SSF52374">
    <property type="entry name" value="Nucleotidylyl transferase"/>
    <property type="match status" value="1"/>
</dbReference>
<dbReference type="EMBL" id="CP015243">
    <property type="protein sequence ID" value="ANF57874.1"/>
    <property type="molecule type" value="Genomic_DNA"/>
</dbReference>
<evidence type="ECO:0000256" key="1">
    <source>
        <dbReference type="ARBA" id="ARBA00002324"/>
    </source>
</evidence>
<comment type="function">
    <text evidence="1 11">Catalyzes the reversible adenylation of nicotinate mononucleotide (NaMN) to nicotinic acid adenine dinucleotide (NaAD).</text>
</comment>
<accession>A0A172YF75</accession>
<evidence type="ECO:0000256" key="9">
    <source>
        <dbReference type="ARBA" id="ARBA00023027"/>
    </source>
</evidence>
<comment type="catalytic activity">
    <reaction evidence="10 11">
        <text>nicotinate beta-D-ribonucleotide + ATP + H(+) = deamido-NAD(+) + diphosphate</text>
        <dbReference type="Rhea" id="RHEA:22860"/>
        <dbReference type="ChEBI" id="CHEBI:15378"/>
        <dbReference type="ChEBI" id="CHEBI:30616"/>
        <dbReference type="ChEBI" id="CHEBI:33019"/>
        <dbReference type="ChEBI" id="CHEBI:57502"/>
        <dbReference type="ChEBI" id="CHEBI:58437"/>
        <dbReference type="EC" id="2.7.7.18"/>
    </reaction>
</comment>
<comment type="similarity">
    <text evidence="3 11">Belongs to the NadD family.</text>
</comment>
<dbReference type="GO" id="GO:0005524">
    <property type="term" value="F:ATP binding"/>
    <property type="evidence" value="ECO:0007669"/>
    <property type="project" value="UniProtKB-KW"/>
</dbReference>
<evidence type="ECO:0000256" key="5">
    <source>
        <dbReference type="ARBA" id="ARBA00022679"/>
    </source>
</evidence>
<name>A0A172YF75_9GAMM</name>
<keyword evidence="5 11" id="KW-0808">Transferase</keyword>
<dbReference type="CDD" id="cd02165">
    <property type="entry name" value="NMNAT"/>
    <property type="match status" value="1"/>
</dbReference>
<comment type="pathway">
    <text evidence="2 11">Cofactor biosynthesis; NAD(+) biosynthesis; deamido-NAD(+) from nicotinate D-ribonucleotide: step 1/1.</text>
</comment>
<dbReference type="EC" id="2.7.7.18" evidence="11"/>
<evidence type="ECO:0000256" key="11">
    <source>
        <dbReference type="HAMAP-Rule" id="MF_00244"/>
    </source>
</evidence>
<dbReference type="InterPro" id="IPR004821">
    <property type="entry name" value="Cyt_trans-like"/>
</dbReference>
<dbReference type="PANTHER" id="PTHR39321">
    <property type="entry name" value="NICOTINATE-NUCLEOTIDE ADENYLYLTRANSFERASE-RELATED"/>
    <property type="match status" value="1"/>
</dbReference>
<keyword evidence="7 11" id="KW-0547">Nucleotide-binding</keyword>
<dbReference type="RefSeq" id="WP_064122795.1">
    <property type="nucleotide sequence ID" value="NZ_CP015243.1"/>
</dbReference>
<gene>
    <name evidence="11" type="primary">nadD</name>
    <name evidence="13" type="ORF">A5892_10695</name>
</gene>
<proteinExistence type="inferred from homology"/>
<dbReference type="Proteomes" id="UP000077875">
    <property type="component" value="Chromosome"/>
</dbReference>
<keyword evidence="4 11" id="KW-0662">Pyridine nucleotide biosynthesis</keyword>
<evidence type="ECO:0000256" key="6">
    <source>
        <dbReference type="ARBA" id="ARBA00022695"/>
    </source>
</evidence>
<sequence length="214" mass="23518">MLGGTFDPVHIGHLRSAVELCEALALDRVHLVVNRQPPHRATPGVSARDRLAMVAAGASDTPGLIVDDREIERDGPSYSLATLESLRAEYGEHARLVMAIGMDAFRHLAEWYRPEALFEQAHVVVIERPGSSFTPSAALTALIEPRRCDSIESLMVKPHGGFLHLPLPNPIKVSATELRERIDSGRSIRYLVPEAVERLIVQRGLYRHGGSAGR</sequence>
<dbReference type="STRING" id="376489.A5892_10695"/>
<evidence type="ECO:0000256" key="4">
    <source>
        <dbReference type="ARBA" id="ARBA00022642"/>
    </source>
</evidence>
<evidence type="ECO:0000313" key="14">
    <source>
        <dbReference type="Proteomes" id="UP000077875"/>
    </source>
</evidence>
<dbReference type="GO" id="GO:0004515">
    <property type="term" value="F:nicotinate-nucleotide adenylyltransferase activity"/>
    <property type="evidence" value="ECO:0007669"/>
    <property type="project" value="UniProtKB-UniRule"/>
</dbReference>
<keyword evidence="9 11" id="KW-0520">NAD</keyword>
<dbReference type="NCBIfam" id="NF000839">
    <property type="entry name" value="PRK00071.1-1"/>
    <property type="match status" value="1"/>
</dbReference>
<evidence type="ECO:0000256" key="2">
    <source>
        <dbReference type="ARBA" id="ARBA00005019"/>
    </source>
</evidence>
<organism evidence="13 14">
    <name type="scientific">Halotalea alkalilenta</name>
    <dbReference type="NCBI Taxonomy" id="376489"/>
    <lineage>
        <taxon>Bacteria</taxon>
        <taxon>Pseudomonadati</taxon>
        <taxon>Pseudomonadota</taxon>
        <taxon>Gammaproteobacteria</taxon>
        <taxon>Oceanospirillales</taxon>
        <taxon>Halomonadaceae</taxon>
        <taxon>Halotalea</taxon>
    </lineage>
</organism>
<dbReference type="NCBIfam" id="TIGR00482">
    <property type="entry name" value="nicotinate (nicotinamide) nucleotide adenylyltransferase"/>
    <property type="match status" value="1"/>
</dbReference>
<keyword evidence="6 11" id="KW-0548">Nucleotidyltransferase</keyword>
<dbReference type="Pfam" id="PF01467">
    <property type="entry name" value="CTP_transf_like"/>
    <property type="match status" value="1"/>
</dbReference>
<keyword evidence="14" id="KW-1185">Reference proteome</keyword>
<evidence type="ECO:0000313" key="13">
    <source>
        <dbReference type="EMBL" id="ANF57874.1"/>
    </source>
</evidence>
<dbReference type="GO" id="GO:0009435">
    <property type="term" value="P:NAD+ biosynthetic process"/>
    <property type="evidence" value="ECO:0007669"/>
    <property type="project" value="UniProtKB-UniRule"/>
</dbReference>
<keyword evidence="8 11" id="KW-0067">ATP-binding</keyword>